<dbReference type="InterPro" id="IPR002104">
    <property type="entry name" value="Integrase_catalytic"/>
</dbReference>
<evidence type="ECO:0000313" key="6">
    <source>
        <dbReference type="Proteomes" id="UP000003155"/>
    </source>
</evidence>
<feature type="domain" description="Tyr recombinase" evidence="4">
    <location>
        <begin position="240"/>
        <end position="450"/>
    </location>
</feature>
<sequence>MAGLKSSAFTERERNCTFAIVLDKRTNRKDIVTYPLAVRFTIDRKSFYHLVGNSYTEKDFSEISTIGKSKSPKYYEQQEWRKKIEMYKELLVGLDKGHQLSLELIKTAITGESTNEEVSFIGVWRDTIRSLTKTGRFTTAESYECALKSFEKIMWKDPVQGFHIDKDILEKWSLGMQNGVKDAKGKFVGKISYTTRGIYLRSARVIWNECVKQGYLSNVEYPFSNKKGMGLISIPKGATRKERYLTVEQMTELYKVFKERSYPDAWSETYRQNAHKSLGLFLVQYLCNGFNLADAGQLKYTDFYFKSSRKAFKFDRKKTAGRSAEGAEVIIPIIEPLQYILDQIADKPTKGAHVFSWILQGAKDDKTIRKRTSQENSNVQDRVIKICEEVLNWEIRPSGTWCRHSFATNLRNAGVDINYISESMGHASPDHSVTELYIEHYPLEKQMEYNNLLLNLNNKPTIDNIKGMTKAEMQELLIKLLK</sequence>
<evidence type="ECO:0000259" key="4">
    <source>
        <dbReference type="PROSITE" id="PS51898"/>
    </source>
</evidence>
<dbReference type="Proteomes" id="UP000003155">
    <property type="component" value="Unassembled WGS sequence"/>
</dbReference>
<evidence type="ECO:0000313" key="5">
    <source>
        <dbReference type="EMBL" id="EGC86477.1"/>
    </source>
</evidence>
<proteinExistence type="inferred from homology"/>
<dbReference type="EMBL" id="AEXO01000064">
    <property type="protein sequence ID" value="EGC86477.1"/>
    <property type="molecule type" value="Genomic_DNA"/>
</dbReference>
<dbReference type="SUPFAM" id="SSF56349">
    <property type="entry name" value="DNA breaking-rejoining enzymes"/>
    <property type="match status" value="1"/>
</dbReference>
<dbReference type="RefSeq" id="WP_004352994.1">
    <property type="nucleotide sequence ID" value="NZ_AEXO01000064.1"/>
</dbReference>
<dbReference type="Pfam" id="PF00589">
    <property type="entry name" value="Phage_integrase"/>
    <property type="match status" value="1"/>
</dbReference>
<reference evidence="5 6" key="1">
    <citation type="submission" date="2011-02" db="EMBL/GenBank/DDBJ databases">
        <authorList>
            <person name="Durkin A.S."/>
            <person name="Madupu R."/>
            <person name="Torralba M."/>
            <person name="Gillis M."/>
            <person name="Methe B."/>
            <person name="Sutton G."/>
            <person name="Nelson K.E."/>
        </authorList>
    </citation>
    <scope>NUCLEOTIDE SEQUENCE [LARGE SCALE GENOMIC DNA]</scope>
    <source>
        <strain evidence="5 6">CRIS 18C-A</strain>
    </source>
</reference>
<comment type="caution">
    <text evidence="5">The sequence shown here is derived from an EMBL/GenBank/DDBJ whole genome shotgun (WGS) entry which is preliminary data.</text>
</comment>
<dbReference type="GO" id="GO:0006310">
    <property type="term" value="P:DNA recombination"/>
    <property type="evidence" value="ECO:0007669"/>
    <property type="project" value="UniProtKB-KW"/>
</dbReference>
<dbReference type="InterPro" id="IPR010998">
    <property type="entry name" value="Integrase_recombinase_N"/>
</dbReference>
<dbReference type="InterPro" id="IPR050090">
    <property type="entry name" value="Tyrosine_recombinase_XerCD"/>
</dbReference>
<dbReference type="PANTHER" id="PTHR30349">
    <property type="entry name" value="PHAGE INTEGRASE-RELATED"/>
    <property type="match status" value="1"/>
</dbReference>
<organism evidence="5 6">
    <name type="scientific">Prevotella denticola CRIS 18C-A</name>
    <dbReference type="NCBI Taxonomy" id="944557"/>
    <lineage>
        <taxon>Bacteria</taxon>
        <taxon>Pseudomonadati</taxon>
        <taxon>Bacteroidota</taxon>
        <taxon>Bacteroidia</taxon>
        <taxon>Bacteroidales</taxon>
        <taxon>Prevotellaceae</taxon>
        <taxon>Prevotella</taxon>
    </lineage>
</organism>
<name>F0H6I2_9BACT</name>
<dbReference type="InterPro" id="IPR011010">
    <property type="entry name" value="DNA_brk_join_enz"/>
</dbReference>
<dbReference type="Gene3D" id="1.10.150.130">
    <property type="match status" value="1"/>
</dbReference>
<dbReference type="Gene3D" id="1.10.443.10">
    <property type="entry name" value="Intergrase catalytic core"/>
    <property type="match status" value="1"/>
</dbReference>
<protein>
    <submittedName>
        <fullName evidence="5">Site-specific recombinase, phage integrase family</fullName>
    </submittedName>
</protein>
<gene>
    <name evidence="5" type="ORF">HMPREF9303_1800</name>
</gene>
<evidence type="ECO:0000256" key="1">
    <source>
        <dbReference type="ARBA" id="ARBA00008857"/>
    </source>
</evidence>
<evidence type="ECO:0000256" key="2">
    <source>
        <dbReference type="ARBA" id="ARBA00023125"/>
    </source>
</evidence>
<evidence type="ECO:0000256" key="3">
    <source>
        <dbReference type="ARBA" id="ARBA00023172"/>
    </source>
</evidence>
<keyword evidence="3" id="KW-0233">DNA recombination</keyword>
<keyword evidence="2" id="KW-0238">DNA-binding</keyword>
<comment type="similarity">
    <text evidence="1">Belongs to the 'phage' integrase family.</text>
</comment>
<dbReference type="PROSITE" id="PS51898">
    <property type="entry name" value="TYR_RECOMBINASE"/>
    <property type="match status" value="1"/>
</dbReference>
<dbReference type="GO" id="GO:0003677">
    <property type="term" value="F:DNA binding"/>
    <property type="evidence" value="ECO:0007669"/>
    <property type="project" value="UniProtKB-KW"/>
</dbReference>
<dbReference type="PANTHER" id="PTHR30349:SF64">
    <property type="entry name" value="PROPHAGE INTEGRASE INTD-RELATED"/>
    <property type="match status" value="1"/>
</dbReference>
<dbReference type="AlphaFoldDB" id="F0H6I2"/>
<dbReference type="GO" id="GO:0015074">
    <property type="term" value="P:DNA integration"/>
    <property type="evidence" value="ECO:0007669"/>
    <property type="project" value="InterPro"/>
</dbReference>
<dbReference type="InterPro" id="IPR013762">
    <property type="entry name" value="Integrase-like_cat_sf"/>
</dbReference>
<accession>F0H6I2</accession>
<keyword evidence="6" id="KW-1185">Reference proteome</keyword>